<dbReference type="STRING" id="238.BBD35_03515"/>
<evidence type="ECO:0000313" key="1">
    <source>
        <dbReference type="EMBL" id="OOH97804.1"/>
    </source>
</evidence>
<dbReference type="InterPro" id="IPR007396">
    <property type="entry name" value="TR_PAI2-type"/>
</dbReference>
<dbReference type="RefSeq" id="WP_069215350.1">
    <property type="nucleotide sequence ID" value="NZ_CP016378.1"/>
</dbReference>
<evidence type="ECO:0000313" key="2">
    <source>
        <dbReference type="Proteomes" id="UP000188947"/>
    </source>
</evidence>
<comment type="caution">
    <text evidence="1">The sequence shown here is derived from an EMBL/GenBank/DDBJ whole genome shotgun (WGS) entry which is preliminary data.</text>
</comment>
<dbReference type="InterPro" id="IPR012349">
    <property type="entry name" value="Split_barrel_FMN-bd"/>
</dbReference>
<dbReference type="EMBL" id="MPOG01000001">
    <property type="protein sequence ID" value="OOH97804.1"/>
    <property type="molecule type" value="Genomic_DNA"/>
</dbReference>
<dbReference type="PIRSF" id="PIRSF010372">
    <property type="entry name" value="PaiB"/>
    <property type="match status" value="1"/>
</dbReference>
<dbReference type="Pfam" id="PF04299">
    <property type="entry name" value="FMN_bind_2"/>
    <property type="match status" value="1"/>
</dbReference>
<proteinExistence type="predicted"/>
<dbReference type="Proteomes" id="UP000188947">
    <property type="component" value="Unassembled WGS sequence"/>
</dbReference>
<dbReference type="PANTHER" id="PTHR35802">
    <property type="entry name" value="PROTEASE SYNTHASE AND SPORULATION PROTEIN PAI 2"/>
    <property type="match status" value="1"/>
</dbReference>
<gene>
    <name evidence="1" type="ORF">BMF97_00595</name>
</gene>
<reference evidence="1 2" key="1">
    <citation type="submission" date="2016-11" db="EMBL/GenBank/DDBJ databases">
        <title>Genome sequence and comparative genomic analysis of clinical strain Elizabethkingia meningoseptica 61421 PRCM.</title>
        <authorList>
            <person name="Wang M."/>
            <person name="Hu S."/>
            <person name="Cao L."/>
            <person name="Jiang T."/>
            <person name="Zhou Y."/>
            <person name="Ming D."/>
        </authorList>
    </citation>
    <scope>NUCLEOTIDE SEQUENCE [LARGE SCALE GENOMIC DNA]</scope>
    <source>
        <strain evidence="1 2">61421 PRCM</strain>
    </source>
</reference>
<dbReference type="SUPFAM" id="SSF50475">
    <property type="entry name" value="FMN-binding split barrel"/>
    <property type="match status" value="1"/>
</dbReference>
<name>A0A1V3U5B5_ELIME</name>
<accession>A0A1V3U5B5</accession>
<dbReference type="PANTHER" id="PTHR35802:SF1">
    <property type="entry name" value="PROTEASE SYNTHASE AND SPORULATION PROTEIN PAI 2"/>
    <property type="match status" value="1"/>
</dbReference>
<dbReference type="AlphaFoldDB" id="A0A1V3U5B5"/>
<sequence length="211" mass="24691">MHIPKIYKSEDFALLKEIISKHSFGLLISDKEKLFATHSMFLMNGKQDDFFLETHISKANFQAKALKDGDHVLCDFLGAHTYISSSWYDHTNVSTWNYEAVQVRGTVHLMTDEELYHHLEKLTEKYEKYQQCPMFVKNMGDDFVRKEMKGAFGIKIIPDEVFIKSKLSQNRNEENLKRIIGKLQAQDDQDAQIIAKKMQQVYHDKSHKTKE</sequence>
<dbReference type="eggNOG" id="COG2808">
    <property type="taxonomic scope" value="Bacteria"/>
</dbReference>
<protein>
    <submittedName>
        <fullName evidence="1">Transcriptional regulator</fullName>
    </submittedName>
</protein>
<dbReference type="Gene3D" id="2.30.110.10">
    <property type="entry name" value="Electron Transport, Fmn-binding Protein, Chain A"/>
    <property type="match status" value="1"/>
</dbReference>
<dbReference type="OrthoDB" id="9794948at2"/>
<organism evidence="1 2">
    <name type="scientific">Elizabethkingia meningoseptica</name>
    <name type="common">Chryseobacterium meningosepticum</name>
    <dbReference type="NCBI Taxonomy" id="238"/>
    <lineage>
        <taxon>Bacteria</taxon>
        <taxon>Pseudomonadati</taxon>
        <taxon>Bacteroidota</taxon>
        <taxon>Flavobacteriia</taxon>
        <taxon>Flavobacteriales</taxon>
        <taxon>Weeksellaceae</taxon>
        <taxon>Elizabethkingia</taxon>
    </lineage>
</organism>
<keyword evidence="2" id="KW-1185">Reference proteome</keyword>